<gene>
    <name evidence="15" type="primary">purM</name>
    <name evidence="18" type="ORF">A2438_08060</name>
</gene>
<proteinExistence type="inferred from homology"/>
<evidence type="ECO:0000256" key="7">
    <source>
        <dbReference type="ARBA" id="ARBA00022598"/>
    </source>
</evidence>
<evidence type="ECO:0000256" key="3">
    <source>
        <dbReference type="ARBA" id="ARBA00010280"/>
    </source>
</evidence>
<dbReference type="Pfam" id="PF00586">
    <property type="entry name" value="AIRS"/>
    <property type="match status" value="1"/>
</dbReference>
<evidence type="ECO:0000313" key="19">
    <source>
        <dbReference type="Proteomes" id="UP000179242"/>
    </source>
</evidence>
<keyword evidence="10 15" id="KW-0067">ATP-binding</keyword>
<dbReference type="EMBL" id="MEUJ01000008">
    <property type="protein sequence ID" value="OGC39497.1"/>
    <property type="molecule type" value="Genomic_DNA"/>
</dbReference>
<evidence type="ECO:0000256" key="6">
    <source>
        <dbReference type="ARBA" id="ARBA00022490"/>
    </source>
</evidence>
<dbReference type="PANTHER" id="PTHR10520">
    <property type="entry name" value="TRIFUNCTIONAL PURINE BIOSYNTHETIC PROTEIN ADENOSINE-3-RELATED"/>
    <property type="match status" value="1"/>
</dbReference>
<dbReference type="SUPFAM" id="SSF55326">
    <property type="entry name" value="PurM N-terminal domain-like"/>
    <property type="match status" value="1"/>
</dbReference>
<evidence type="ECO:0000256" key="8">
    <source>
        <dbReference type="ARBA" id="ARBA00022741"/>
    </source>
</evidence>
<dbReference type="FunFam" id="3.90.650.10:FF:000011">
    <property type="entry name" value="Phosphoribosylformylglycinamidine cyclo-ligase"/>
    <property type="match status" value="1"/>
</dbReference>
<keyword evidence="7 15" id="KW-0436">Ligase</keyword>
<dbReference type="GO" id="GO:0005524">
    <property type="term" value="F:ATP binding"/>
    <property type="evidence" value="ECO:0007669"/>
    <property type="project" value="UniProtKB-KW"/>
</dbReference>
<dbReference type="GO" id="GO:0005829">
    <property type="term" value="C:cytosol"/>
    <property type="evidence" value="ECO:0007669"/>
    <property type="project" value="TreeGrafter"/>
</dbReference>
<comment type="caution">
    <text evidence="18">The sequence shown here is derived from an EMBL/GenBank/DDBJ whole genome shotgun (WGS) entry which is preliminary data.</text>
</comment>
<dbReference type="Proteomes" id="UP000179242">
    <property type="component" value="Unassembled WGS sequence"/>
</dbReference>
<dbReference type="UniPathway" id="UPA00074">
    <property type="reaction ID" value="UER00129"/>
</dbReference>
<dbReference type="InterPro" id="IPR016188">
    <property type="entry name" value="PurM-like_N"/>
</dbReference>
<comment type="pathway">
    <text evidence="2 15">Purine metabolism; IMP biosynthesis via de novo pathway; 5-amino-1-(5-phospho-D-ribosyl)imidazole from N(2)-formyl-N(1)-(5-phospho-D-ribosyl)glycinamide: step 2/2.</text>
</comment>
<dbReference type="FunFam" id="3.30.1330.10:FF:000001">
    <property type="entry name" value="Phosphoribosylformylglycinamidine cyclo-ligase"/>
    <property type="match status" value="1"/>
</dbReference>
<dbReference type="GO" id="GO:0004637">
    <property type="term" value="F:phosphoribosylamine-glycine ligase activity"/>
    <property type="evidence" value="ECO:0007669"/>
    <property type="project" value="TreeGrafter"/>
</dbReference>
<dbReference type="PANTHER" id="PTHR10520:SF12">
    <property type="entry name" value="TRIFUNCTIONAL PURINE BIOSYNTHETIC PROTEIN ADENOSINE-3"/>
    <property type="match status" value="1"/>
</dbReference>
<evidence type="ECO:0000256" key="9">
    <source>
        <dbReference type="ARBA" id="ARBA00022755"/>
    </source>
</evidence>
<evidence type="ECO:0000256" key="15">
    <source>
        <dbReference type="HAMAP-Rule" id="MF_00741"/>
    </source>
</evidence>
<dbReference type="InterPro" id="IPR036676">
    <property type="entry name" value="PurM-like_C_sf"/>
</dbReference>
<keyword evidence="9 15" id="KW-0658">Purine biosynthesis</keyword>
<evidence type="ECO:0000256" key="1">
    <source>
        <dbReference type="ARBA" id="ARBA00004496"/>
    </source>
</evidence>
<dbReference type="Pfam" id="PF02769">
    <property type="entry name" value="AIRS_C"/>
    <property type="match status" value="1"/>
</dbReference>
<dbReference type="GO" id="GO:0006189">
    <property type="term" value="P:'de novo' IMP biosynthetic process"/>
    <property type="evidence" value="ECO:0007669"/>
    <property type="project" value="UniProtKB-UniRule"/>
</dbReference>
<feature type="domain" description="PurM-like C-terminal" evidence="17">
    <location>
        <begin position="168"/>
        <end position="316"/>
    </location>
</feature>
<evidence type="ECO:0000313" key="18">
    <source>
        <dbReference type="EMBL" id="OGC39497.1"/>
    </source>
</evidence>
<organism evidence="18 19">
    <name type="scientific">candidate division WOR-1 bacterium RIFOXYC2_FULL_46_14</name>
    <dbReference type="NCBI Taxonomy" id="1802587"/>
    <lineage>
        <taxon>Bacteria</taxon>
        <taxon>Bacillati</taxon>
        <taxon>Saganbacteria</taxon>
    </lineage>
</organism>
<keyword evidence="6 15" id="KW-0963">Cytoplasm</keyword>
<dbReference type="EC" id="6.3.3.1" evidence="4 15"/>
<dbReference type="InterPro" id="IPR010918">
    <property type="entry name" value="PurM-like_C_dom"/>
</dbReference>
<comment type="catalytic activity">
    <reaction evidence="14 15">
        <text>2-formamido-N(1)-(5-O-phospho-beta-D-ribosyl)acetamidine + ATP = 5-amino-1-(5-phospho-beta-D-ribosyl)imidazole + ADP + phosphate + H(+)</text>
        <dbReference type="Rhea" id="RHEA:23032"/>
        <dbReference type="ChEBI" id="CHEBI:15378"/>
        <dbReference type="ChEBI" id="CHEBI:30616"/>
        <dbReference type="ChEBI" id="CHEBI:43474"/>
        <dbReference type="ChEBI" id="CHEBI:137981"/>
        <dbReference type="ChEBI" id="CHEBI:147287"/>
        <dbReference type="ChEBI" id="CHEBI:456216"/>
        <dbReference type="EC" id="6.3.3.1"/>
    </reaction>
</comment>
<dbReference type="NCBIfam" id="TIGR00878">
    <property type="entry name" value="purM"/>
    <property type="match status" value="1"/>
</dbReference>
<accession>A0A1F4U3Q3</accession>
<dbReference type="GO" id="GO:0004641">
    <property type="term" value="F:phosphoribosylformylglycinamidine cyclo-ligase activity"/>
    <property type="evidence" value="ECO:0007669"/>
    <property type="project" value="UniProtKB-UniRule"/>
</dbReference>
<dbReference type="SUPFAM" id="SSF56042">
    <property type="entry name" value="PurM C-terminal domain-like"/>
    <property type="match status" value="1"/>
</dbReference>
<protein>
    <recommendedName>
        <fullName evidence="5 15">Phosphoribosylformylglycinamidine cyclo-ligase</fullName>
        <ecNumber evidence="4 15">6.3.3.1</ecNumber>
    </recommendedName>
    <alternativeName>
        <fullName evidence="12 15">AIR synthase</fullName>
    </alternativeName>
    <alternativeName>
        <fullName evidence="13 15">AIRS</fullName>
    </alternativeName>
    <alternativeName>
        <fullName evidence="11 15">Phosphoribosyl-aminoimidazole synthetase</fullName>
    </alternativeName>
</protein>
<dbReference type="HAMAP" id="MF_00741">
    <property type="entry name" value="AIRS"/>
    <property type="match status" value="1"/>
</dbReference>
<dbReference type="Gene3D" id="3.90.650.10">
    <property type="entry name" value="PurM-like C-terminal domain"/>
    <property type="match status" value="1"/>
</dbReference>
<evidence type="ECO:0000256" key="5">
    <source>
        <dbReference type="ARBA" id="ARBA00020367"/>
    </source>
</evidence>
<dbReference type="Gene3D" id="3.30.1330.10">
    <property type="entry name" value="PurM-like, N-terminal domain"/>
    <property type="match status" value="1"/>
</dbReference>
<comment type="subcellular location">
    <subcellularLocation>
        <location evidence="1 15">Cytoplasm</location>
    </subcellularLocation>
</comment>
<evidence type="ECO:0000256" key="4">
    <source>
        <dbReference type="ARBA" id="ARBA00013047"/>
    </source>
</evidence>
<name>A0A1F4U3Q3_UNCSA</name>
<evidence type="ECO:0000256" key="14">
    <source>
        <dbReference type="ARBA" id="ARBA00049057"/>
    </source>
</evidence>
<evidence type="ECO:0000256" key="12">
    <source>
        <dbReference type="ARBA" id="ARBA00032931"/>
    </source>
</evidence>
<sequence length="317" mass="33908">MTTYKQSGVDIDAGDEAVERIKKLAKTTRTKGVMGDIGLFGGCFVQDSGKVLVSATDGVGTKLKLAFLLNKHDTVGIDLVAMNVDDIVCQGAKPLFFLDYIGCYNVSPPIIEKIIKGIVAGCKQAGCALIGGEIAELGDLYKKGEYDLAGFAVGEVDRKKVIDGKKIKPGDVIIGLKSSGLHSNGYSLARKVLPEKYYKELLTPTKIYAKSILKLIDNVQVNGIAHITGGGLPGNIPRLFRKGIGAVIYKSAWRPQPIFAAIQKLGNVAEDEMFRTFNMGIGMAVVVPKSRVKAALAVLEDAVVIGEVIRGKDVQII</sequence>
<comment type="similarity">
    <text evidence="3 15">Belongs to the AIR synthase family.</text>
</comment>
<evidence type="ECO:0000256" key="11">
    <source>
        <dbReference type="ARBA" id="ARBA00031908"/>
    </source>
</evidence>
<evidence type="ECO:0000256" key="13">
    <source>
        <dbReference type="ARBA" id="ARBA00033093"/>
    </source>
</evidence>
<dbReference type="InterPro" id="IPR036921">
    <property type="entry name" value="PurM-like_N_sf"/>
</dbReference>
<evidence type="ECO:0000256" key="10">
    <source>
        <dbReference type="ARBA" id="ARBA00022840"/>
    </source>
</evidence>
<evidence type="ECO:0000256" key="2">
    <source>
        <dbReference type="ARBA" id="ARBA00004686"/>
    </source>
</evidence>
<reference evidence="18 19" key="1">
    <citation type="journal article" date="2016" name="Nat. Commun.">
        <title>Thousands of microbial genomes shed light on interconnected biogeochemical processes in an aquifer system.</title>
        <authorList>
            <person name="Anantharaman K."/>
            <person name="Brown C.T."/>
            <person name="Hug L.A."/>
            <person name="Sharon I."/>
            <person name="Castelle C.J."/>
            <person name="Probst A.J."/>
            <person name="Thomas B.C."/>
            <person name="Singh A."/>
            <person name="Wilkins M.J."/>
            <person name="Karaoz U."/>
            <person name="Brodie E.L."/>
            <person name="Williams K.H."/>
            <person name="Hubbard S.S."/>
            <person name="Banfield J.F."/>
        </authorList>
    </citation>
    <scope>NUCLEOTIDE SEQUENCE [LARGE SCALE GENOMIC DNA]</scope>
</reference>
<evidence type="ECO:0000259" key="17">
    <source>
        <dbReference type="Pfam" id="PF02769"/>
    </source>
</evidence>
<dbReference type="InterPro" id="IPR004733">
    <property type="entry name" value="PurM_cligase"/>
</dbReference>
<evidence type="ECO:0000259" key="16">
    <source>
        <dbReference type="Pfam" id="PF00586"/>
    </source>
</evidence>
<feature type="domain" description="PurM-like N-terminal" evidence="16">
    <location>
        <begin position="47"/>
        <end position="156"/>
    </location>
</feature>
<dbReference type="GO" id="GO:0046084">
    <property type="term" value="P:adenine biosynthetic process"/>
    <property type="evidence" value="ECO:0007669"/>
    <property type="project" value="TreeGrafter"/>
</dbReference>
<dbReference type="AlphaFoldDB" id="A0A1F4U3Q3"/>
<keyword evidence="8 15" id="KW-0547">Nucleotide-binding</keyword>
<dbReference type="CDD" id="cd02196">
    <property type="entry name" value="PurM"/>
    <property type="match status" value="1"/>
</dbReference>